<dbReference type="Pfam" id="PF23666">
    <property type="entry name" value="Rcc01698_C"/>
    <property type="match status" value="1"/>
</dbReference>
<dbReference type="EMBL" id="LAZR01008467">
    <property type="protein sequence ID" value="KKM78607.1"/>
    <property type="molecule type" value="Genomic_DNA"/>
</dbReference>
<evidence type="ECO:0000259" key="2">
    <source>
        <dbReference type="Pfam" id="PF13550"/>
    </source>
</evidence>
<proteinExistence type="predicted"/>
<keyword evidence="1" id="KW-1133">Transmembrane helix</keyword>
<dbReference type="InterPro" id="IPR032876">
    <property type="entry name" value="J_dom"/>
</dbReference>
<accession>A0A0F9NB57</accession>
<organism evidence="4">
    <name type="scientific">marine sediment metagenome</name>
    <dbReference type="NCBI Taxonomy" id="412755"/>
    <lineage>
        <taxon>unclassified sequences</taxon>
        <taxon>metagenomes</taxon>
        <taxon>ecological metagenomes</taxon>
    </lineage>
</organism>
<protein>
    <submittedName>
        <fullName evidence="4">Uncharacterized protein</fullName>
    </submittedName>
</protein>
<evidence type="ECO:0000256" key="1">
    <source>
        <dbReference type="SAM" id="Phobius"/>
    </source>
</evidence>
<comment type="caution">
    <text evidence="4">The sequence shown here is derived from an EMBL/GenBank/DDBJ whole genome shotgun (WGS) entry which is preliminary data.</text>
</comment>
<feature type="domain" description="Tip attachment protein J" evidence="2">
    <location>
        <begin position="691"/>
        <end position="857"/>
    </location>
</feature>
<evidence type="ECO:0000313" key="4">
    <source>
        <dbReference type="EMBL" id="KKM78607.1"/>
    </source>
</evidence>
<dbReference type="InterPro" id="IPR056490">
    <property type="entry name" value="Rcc01698_C"/>
</dbReference>
<feature type="domain" description="Rcc01698-like C-terminal" evidence="3">
    <location>
        <begin position="968"/>
        <end position="1061"/>
    </location>
</feature>
<sequence length="1217" mass="132315">MARLAIQLVGGFIGAQTGVGFGIGAFIGGIIGNLLFPPKGTTTIGPRLQDLSVNASTYGRPIPFGYGAMLYNGNIIWSPGLKEHEKSETTGGGGLLGKGGGPSQTVITFTYTASYAILFSEGVISAYSRIWGDTKLLRNPFLVQNADGTIEGDLDILGKFEGNMTFYFGTETQLPDPTMEAEEGIGNVSAHRDLAYITFTDLPLEDFGNRIPNTRAEIFTNASDLFPVRVHDNLTTTDVRWTMLNFRRTRVFAWDLIAGDMHVAELRITDLSVIKSQVIPAPGGTLFYTSINDTFRWAFDAFDNFYWPIRDTSQGSRVRRFLKVNLNSLSFQIGTDHGISGEGHSGIYSCGNYIDGSGIARTRAMYSSKSIAIGGDNILIWQKFPDLEGGIPDSRGIDINQLFTPIVKIVTTTGYNLGVFTDKDGKAWHFRDIGFADKLEDHLFLSLDEFGIAAQGNLPSFSTGFSYFFKGACYDVTTNSIIIFMNKLSAVDLHIVRFDLDTHANTGEILIPTGVARGPGITLSYFDRRPSGSSEVGLWVDLDNRFLENPDIWFIARDGSSDHVALNINVADFTLGGDGPDPGGGYFNTNWESAPESNAWGAFYNEINHSIVYLNSANKNGGSGYDDVRSYFLDRQGVAPGDVVNIKVIVDDILTRSGFVSADFDTSELEREAAADPAFPELKDVIGFAVDKQQTSRSVLEMLSRAFSFHLVETDWLIKAIWRGNVIASPDVVPIDDLGAHNFGAARPPQITETRQMDAELPSRVTLTYIDQEREYQDNTQHAKRAAELVTFTEILDIQYPIVINHSQAKLMAFIELYTAIVGRRTFEFTLPPQYIKYDPGDFLSIPVGGVQERVIISSTNLAGSGLIKMTAMLDDPEVFLPPFGDIANIGVSVPVPKTSTVLGNVGLTGSVLYLMDIPLLRDLDDGAGVYMGSTGGDGWPGDIVFKSIDGISYLAFQTFVSSQSSFAGSATTVLADGPTTIFDEGNSVTVFLVDSTHTLASVTEAQVLDGANAALIGNEITQFRDVVDNGDSTWTLSGLLRGRKGTESETANHVAGERFVFLDRATTRRIAENESDIGALRFYKAVTIGATIDDAGAIGFINNSVGQKPYSVVHVALSRDGSGNIIITWIRRTRVGGRWRDGVDVPLSEDTESYSIDILDAPGGAVKRNLTSTTETVTYTIGDQTTDFGGARDPVDVEIFQISAVVARGFKTEFTG</sequence>
<feature type="transmembrane region" description="Helical" evidence="1">
    <location>
        <begin position="12"/>
        <end position="36"/>
    </location>
</feature>
<gene>
    <name evidence="4" type="ORF">LCGC14_1358270</name>
</gene>
<reference evidence="4" key="1">
    <citation type="journal article" date="2015" name="Nature">
        <title>Complex archaea that bridge the gap between prokaryotes and eukaryotes.</title>
        <authorList>
            <person name="Spang A."/>
            <person name="Saw J.H."/>
            <person name="Jorgensen S.L."/>
            <person name="Zaremba-Niedzwiedzka K."/>
            <person name="Martijn J."/>
            <person name="Lind A.E."/>
            <person name="van Eijk R."/>
            <person name="Schleper C."/>
            <person name="Guy L."/>
            <person name="Ettema T.J."/>
        </authorList>
    </citation>
    <scope>NUCLEOTIDE SEQUENCE</scope>
</reference>
<dbReference type="AlphaFoldDB" id="A0A0F9NB57"/>
<evidence type="ECO:0000259" key="3">
    <source>
        <dbReference type="Pfam" id="PF23666"/>
    </source>
</evidence>
<name>A0A0F9NB57_9ZZZZ</name>
<keyword evidence="1" id="KW-0812">Transmembrane</keyword>
<keyword evidence="1" id="KW-0472">Membrane</keyword>
<dbReference type="Pfam" id="PF13550">
    <property type="entry name" value="Phage-tail_3"/>
    <property type="match status" value="1"/>
</dbReference>